<accession>A0ABD5CN31</accession>
<evidence type="ECO:0000313" key="2">
    <source>
        <dbReference type="Proteomes" id="UP001245184"/>
    </source>
</evidence>
<organism evidence="1 2">
    <name type="scientific">Paraburkholderia graminis</name>
    <dbReference type="NCBI Taxonomy" id="60548"/>
    <lineage>
        <taxon>Bacteria</taxon>
        <taxon>Pseudomonadati</taxon>
        <taxon>Pseudomonadota</taxon>
        <taxon>Betaproteobacteria</taxon>
        <taxon>Burkholderiales</taxon>
        <taxon>Burkholderiaceae</taxon>
        <taxon>Paraburkholderia</taxon>
    </lineage>
</organism>
<comment type="caution">
    <text evidence="1">The sequence shown here is derived from an EMBL/GenBank/DDBJ whole genome shotgun (WGS) entry which is preliminary data.</text>
</comment>
<dbReference type="Proteomes" id="UP001245184">
    <property type="component" value="Unassembled WGS sequence"/>
</dbReference>
<reference evidence="1 2" key="1">
    <citation type="submission" date="2023-08" db="EMBL/GenBank/DDBJ databases">
        <title>Genome sequencing of plant associated microbes to promote plant fitness in Sorghum bicolor and Oryza sativa.</title>
        <authorList>
            <person name="Coleman-Derr D."/>
        </authorList>
    </citation>
    <scope>NUCLEOTIDE SEQUENCE [LARGE SCALE GENOMIC DNA]</scope>
    <source>
        <strain evidence="1 2">SLBN-33</strain>
    </source>
</reference>
<evidence type="ECO:0000313" key="1">
    <source>
        <dbReference type="EMBL" id="MDR6206738.1"/>
    </source>
</evidence>
<sequence length="37" mass="3816">MRSVTNRRCRAVFSVGVGVGVNVSVGGMRVPDACAHA</sequence>
<protein>
    <submittedName>
        <fullName evidence="1">Uncharacterized protein</fullName>
    </submittedName>
</protein>
<gene>
    <name evidence="1" type="ORF">QF025_005458</name>
</gene>
<dbReference type="EMBL" id="JAVIZN010000002">
    <property type="protein sequence ID" value="MDR6206738.1"/>
    <property type="molecule type" value="Genomic_DNA"/>
</dbReference>
<name>A0ABD5CN31_9BURK</name>
<dbReference type="AlphaFoldDB" id="A0ABD5CN31"/>
<proteinExistence type="predicted"/>